<keyword evidence="2" id="KW-0806">Transcription termination</keyword>
<evidence type="ECO:0000256" key="3">
    <source>
        <dbReference type="ARBA" id="ARBA00022946"/>
    </source>
</evidence>
<keyword evidence="5" id="KW-1185">Reference proteome</keyword>
<protein>
    <submittedName>
        <fullName evidence="4">Uncharacterized protein</fullName>
    </submittedName>
</protein>
<sequence length="129" mass="15075">MLQLRKGNLVRKFNLYREWGWSNEQALLIFVKFPYCMIFSESKITAIMDFLVNKMGFSSSYIAERPALLTYSLKKRITPRCSVLQVLLSKVLVKDGFSVFSVASITEDKFLQKYVTCYKDESPQLMKLY</sequence>
<dbReference type="InterPro" id="IPR038538">
    <property type="entry name" value="MTERF_sf"/>
</dbReference>
<dbReference type="EMBL" id="BPVZ01000091">
    <property type="protein sequence ID" value="GKV31544.1"/>
    <property type="molecule type" value="Genomic_DNA"/>
</dbReference>
<keyword evidence="2" id="KW-0805">Transcription regulation</keyword>
<keyword evidence="2" id="KW-0804">Transcription</keyword>
<dbReference type="InterPro" id="IPR003690">
    <property type="entry name" value="MTERF"/>
</dbReference>
<comment type="caution">
    <text evidence="4">The sequence shown here is derived from an EMBL/GenBank/DDBJ whole genome shotgun (WGS) entry which is preliminary data.</text>
</comment>
<name>A0AAV5L313_9ROSI</name>
<gene>
    <name evidence="4" type="ORF">SLEP1_g40223</name>
</gene>
<dbReference type="Gene3D" id="1.25.70.10">
    <property type="entry name" value="Transcription termination factor 3, mitochondrial"/>
    <property type="match status" value="1"/>
</dbReference>
<dbReference type="Pfam" id="PF02536">
    <property type="entry name" value="mTERF"/>
    <property type="match status" value="1"/>
</dbReference>
<evidence type="ECO:0000256" key="2">
    <source>
        <dbReference type="ARBA" id="ARBA00022472"/>
    </source>
</evidence>
<organism evidence="4 5">
    <name type="scientific">Rubroshorea leprosula</name>
    <dbReference type="NCBI Taxonomy" id="152421"/>
    <lineage>
        <taxon>Eukaryota</taxon>
        <taxon>Viridiplantae</taxon>
        <taxon>Streptophyta</taxon>
        <taxon>Embryophyta</taxon>
        <taxon>Tracheophyta</taxon>
        <taxon>Spermatophyta</taxon>
        <taxon>Magnoliopsida</taxon>
        <taxon>eudicotyledons</taxon>
        <taxon>Gunneridae</taxon>
        <taxon>Pentapetalae</taxon>
        <taxon>rosids</taxon>
        <taxon>malvids</taxon>
        <taxon>Malvales</taxon>
        <taxon>Dipterocarpaceae</taxon>
        <taxon>Rubroshorea</taxon>
    </lineage>
</organism>
<dbReference type="SMART" id="SM00733">
    <property type="entry name" value="Mterf"/>
    <property type="match status" value="2"/>
</dbReference>
<dbReference type="GO" id="GO:0003676">
    <property type="term" value="F:nucleic acid binding"/>
    <property type="evidence" value="ECO:0007669"/>
    <property type="project" value="InterPro"/>
</dbReference>
<evidence type="ECO:0000256" key="1">
    <source>
        <dbReference type="ARBA" id="ARBA00007692"/>
    </source>
</evidence>
<dbReference type="PANTHER" id="PTHR13068">
    <property type="entry name" value="CGI-12 PROTEIN-RELATED"/>
    <property type="match status" value="1"/>
</dbReference>
<reference evidence="4 5" key="1">
    <citation type="journal article" date="2021" name="Commun. Biol.">
        <title>The genome of Shorea leprosula (Dipterocarpaceae) highlights the ecological relevance of drought in aseasonal tropical rainforests.</title>
        <authorList>
            <person name="Ng K.K.S."/>
            <person name="Kobayashi M.J."/>
            <person name="Fawcett J.A."/>
            <person name="Hatakeyama M."/>
            <person name="Paape T."/>
            <person name="Ng C.H."/>
            <person name="Ang C.C."/>
            <person name="Tnah L.H."/>
            <person name="Lee C.T."/>
            <person name="Nishiyama T."/>
            <person name="Sese J."/>
            <person name="O'Brien M.J."/>
            <person name="Copetti D."/>
            <person name="Mohd Noor M.I."/>
            <person name="Ong R.C."/>
            <person name="Putra M."/>
            <person name="Sireger I.Z."/>
            <person name="Indrioko S."/>
            <person name="Kosugi Y."/>
            <person name="Izuno A."/>
            <person name="Isagi Y."/>
            <person name="Lee S.L."/>
            <person name="Shimizu K.K."/>
        </authorList>
    </citation>
    <scope>NUCLEOTIDE SEQUENCE [LARGE SCALE GENOMIC DNA]</scope>
    <source>
        <strain evidence="4">214</strain>
    </source>
</reference>
<keyword evidence="3" id="KW-0809">Transit peptide</keyword>
<accession>A0AAV5L313</accession>
<proteinExistence type="inferred from homology"/>
<evidence type="ECO:0000313" key="4">
    <source>
        <dbReference type="EMBL" id="GKV31544.1"/>
    </source>
</evidence>
<evidence type="ECO:0000313" key="5">
    <source>
        <dbReference type="Proteomes" id="UP001054252"/>
    </source>
</evidence>
<dbReference type="AlphaFoldDB" id="A0AAV5L313"/>
<dbReference type="GO" id="GO:0006353">
    <property type="term" value="P:DNA-templated transcription termination"/>
    <property type="evidence" value="ECO:0007669"/>
    <property type="project" value="UniProtKB-KW"/>
</dbReference>
<dbReference type="Proteomes" id="UP001054252">
    <property type="component" value="Unassembled WGS sequence"/>
</dbReference>
<dbReference type="PANTHER" id="PTHR13068:SF166">
    <property type="entry name" value="TRANSCRIPTION TERMINATION FACTOR MTERF15, MITOCHONDRIAL-LIKE"/>
    <property type="match status" value="1"/>
</dbReference>
<comment type="similarity">
    <text evidence="1">Belongs to the mTERF family.</text>
</comment>